<accession>A0A1M5ZBA9</accession>
<dbReference type="PROSITE" id="PS51257">
    <property type="entry name" value="PROKAR_LIPOPROTEIN"/>
    <property type="match status" value="1"/>
</dbReference>
<name>A0A1M5ZBA9_9CLOT</name>
<dbReference type="InterPro" id="IPR039568">
    <property type="entry name" value="Peptidase_MA-like_dom"/>
</dbReference>
<feature type="domain" description="Peptidase MA-like" evidence="2">
    <location>
        <begin position="70"/>
        <end position="223"/>
    </location>
</feature>
<gene>
    <name evidence="3" type="ORF">SAMN02745941_02737</name>
</gene>
<sequence>MRRLVLLIMVIAIVSVFASCSNKSKQLDKEEMKLEFASEYFNFYSEKKYKDHCKKLSEVLEKNHKKITDNLKIQSDEKTNIYVYSDLDSFHEGIGQPNASEWMVGAEMGNNVMKMVFPYIDKSKEDYMIKVAIHEFTHVLVRNINKEGVPIWLNEGMATFEANQIDDSIKKFIKSNQVPKIMDLENMSAQRFGDNGGYAYSYSIVEFIINNYGYDDLVDLIKSPKDFEKILGLSQDEFQNKWEVYLKNKYNN</sequence>
<evidence type="ECO:0000313" key="3">
    <source>
        <dbReference type="EMBL" id="SHI21515.1"/>
    </source>
</evidence>
<dbReference type="AlphaFoldDB" id="A0A1M5ZBA9"/>
<organism evidence="3 4">
    <name type="scientific">Clostridium intestinale DSM 6191</name>
    <dbReference type="NCBI Taxonomy" id="1121320"/>
    <lineage>
        <taxon>Bacteria</taxon>
        <taxon>Bacillati</taxon>
        <taxon>Bacillota</taxon>
        <taxon>Clostridia</taxon>
        <taxon>Eubacteriales</taxon>
        <taxon>Clostridiaceae</taxon>
        <taxon>Clostridium</taxon>
    </lineage>
</organism>
<proteinExistence type="predicted"/>
<evidence type="ECO:0000313" key="4">
    <source>
        <dbReference type="Proteomes" id="UP000184241"/>
    </source>
</evidence>
<evidence type="ECO:0000256" key="1">
    <source>
        <dbReference type="SAM" id="SignalP"/>
    </source>
</evidence>
<feature type="chain" id="PRO_5039597802" evidence="1">
    <location>
        <begin position="19"/>
        <end position="252"/>
    </location>
</feature>
<dbReference type="Pfam" id="PF13485">
    <property type="entry name" value="Peptidase_MA_2"/>
    <property type="match status" value="1"/>
</dbReference>
<dbReference type="Proteomes" id="UP000184241">
    <property type="component" value="Unassembled WGS sequence"/>
</dbReference>
<dbReference type="EMBL" id="FQXU01000008">
    <property type="protein sequence ID" value="SHI21515.1"/>
    <property type="molecule type" value="Genomic_DNA"/>
</dbReference>
<feature type="signal peptide" evidence="1">
    <location>
        <begin position="1"/>
        <end position="18"/>
    </location>
</feature>
<keyword evidence="1" id="KW-0732">Signal</keyword>
<dbReference type="RefSeq" id="WP_073020237.1">
    <property type="nucleotide sequence ID" value="NZ_FQXU01000008.1"/>
</dbReference>
<protein>
    <submittedName>
        <fullName evidence="3">Peptidase MA superfamily protein</fullName>
    </submittedName>
</protein>
<reference evidence="3 4" key="1">
    <citation type="submission" date="2016-11" db="EMBL/GenBank/DDBJ databases">
        <authorList>
            <person name="Jaros S."/>
            <person name="Januszkiewicz K."/>
            <person name="Wedrychowicz H."/>
        </authorList>
    </citation>
    <scope>NUCLEOTIDE SEQUENCE [LARGE SCALE GENOMIC DNA]</scope>
    <source>
        <strain evidence="3 4">DSM 6191</strain>
    </source>
</reference>
<evidence type="ECO:0000259" key="2">
    <source>
        <dbReference type="Pfam" id="PF13485"/>
    </source>
</evidence>